<name>X1AY17_9ZZZZ</name>
<comment type="caution">
    <text evidence="12">The sequence shown here is derived from an EMBL/GenBank/DDBJ whole genome shotgun (WGS) entry which is preliminary data.</text>
</comment>
<proteinExistence type="inferred from homology"/>
<reference evidence="12" key="1">
    <citation type="journal article" date="2014" name="Front. Microbiol.">
        <title>High frequency of phylogenetically diverse reductive dehalogenase-homologous genes in deep subseafloor sedimentary metagenomes.</title>
        <authorList>
            <person name="Kawai M."/>
            <person name="Futagami T."/>
            <person name="Toyoda A."/>
            <person name="Takaki Y."/>
            <person name="Nishi S."/>
            <person name="Hori S."/>
            <person name="Arai W."/>
            <person name="Tsubouchi T."/>
            <person name="Morono Y."/>
            <person name="Uchiyama I."/>
            <person name="Ito T."/>
            <person name="Fujiyama A."/>
            <person name="Inagaki F."/>
            <person name="Takami H."/>
        </authorList>
    </citation>
    <scope>NUCLEOTIDE SEQUENCE</scope>
    <source>
        <strain evidence="12">Expedition CK06-06</strain>
    </source>
</reference>
<evidence type="ECO:0000256" key="10">
    <source>
        <dbReference type="ARBA" id="ARBA00023146"/>
    </source>
</evidence>
<evidence type="ECO:0000256" key="7">
    <source>
        <dbReference type="ARBA" id="ARBA00022840"/>
    </source>
</evidence>
<evidence type="ECO:0000313" key="12">
    <source>
        <dbReference type="EMBL" id="GAG87665.1"/>
    </source>
</evidence>
<dbReference type="AlphaFoldDB" id="X1AY17"/>
<gene>
    <name evidence="12" type="ORF">S01H4_22471</name>
</gene>
<feature type="domain" description="DHHA1" evidence="11">
    <location>
        <begin position="3"/>
        <end position="83"/>
    </location>
</feature>
<comment type="similarity">
    <text evidence="1">Belongs to the class-II aminoacyl-tRNA synthetase family.</text>
</comment>
<dbReference type="Gene3D" id="3.10.310.40">
    <property type="match status" value="1"/>
</dbReference>
<keyword evidence="7" id="KW-0067">ATP-binding</keyword>
<keyword evidence="8" id="KW-0694">RNA-binding</keyword>
<evidence type="ECO:0000256" key="4">
    <source>
        <dbReference type="ARBA" id="ARBA00022555"/>
    </source>
</evidence>
<sequence length="84" mass="8799">MTDLIRDRLKSVVVVLGTVYENKPVFLAAVTPDLTARGYNAGEIVKRVAEVAGGGGGGKAGLAQAGGKHKDKLDEALRLVRKLV</sequence>
<keyword evidence="9" id="KW-0648">Protein biosynthesis</keyword>
<protein>
    <recommendedName>
        <fullName evidence="3">Alanine--tRNA ligase</fullName>
        <ecNumber evidence="2">6.1.1.7</ecNumber>
    </recommendedName>
</protein>
<dbReference type="EC" id="6.1.1.7" evidence="2"/>
<keyword evidence="4" id="KW-0820">tRNA-binding</keyword>
<evidence type="ECO:0000256" key="8">
    <source>
        <dbReference type="ARBA" id="ARBA00022884"/>
    </source>
</evidence>
<accession>X1AY17</accession>
<dbReference type="GO" id="GO:0004813">
    <property type="term" value="F:alanine-tRNA ligase activity"/>
    <property type="evidence" value="ECO:0007669"/>
    <property type="project" value="UniProtKB-EC"/>
</dbReference>
<dbReference type="InterPro" id="IPR003156">
    <property type="entry name" value="DHHA1_dom"/>
</dbReference>
<dbReference type="FunFam" id="3.10.310.40:FF:000001">
    <property type="entry name" value="Alanine--tRNA ligase"/>
    <property type="match status" value="1"/>
</dbReference>
<evidence type="ECO:0000256" key="6">
    <source>
        <dbReference type="ARBA" id="ARBA00022741"/>
    </source>
</evidence>
<dbReference type="EMBL" id="BART01010306">
    <property type="protein sequence ID" value="GAG87665.1"/>
    <property type="molecule type" value="Genomic_DNA"/>
</dbReference>
<dbReference type="GO" id="GO:0000049">
    <property type="term" value="F:tRNA binding"/>
    <property type="evidence" value="ECO:0007669"/>
    <property type="project" value="UniProtKB-KW"/>
</dbReference>
<dbReference type="GO" id="GO:0006412">
    <property type="term" value="P:translation"/>
    <property type="evidence" value="ECO:0007669"/>
    <property type="project" value="UniProtKB-KW"/>
</dbReference>
<evidence type="ECO:0000256" key="2">
    <source>
        <dbReference type="ARBA" id="ARBA00013168"/>
    </source>
</evidence>
<keyword evidence="6" id="KW-0547">Nucleotide-binding</keyword>
<keyword evidence="5" id="KW-0436">Ligase</keyword>
<dbReference type="GO" id="GO:0005524">
    <property type="term" value="F:ATP binding"/>
    <property type="evidence" value="ECO:0007669"/>
    <property type="project" value="UniProtKB-KW"/>
</dbReference>
<evidence type="ECO:0000256" key="3">
    <source>
        <dbReference type="ARBA" id="ARBA00017959"/>
    </source>
</evidence>
<evidence type="ECO:0000256" key="1">
    <source>
        <dbReference type="ARBA" id="ARBA00008226"/>
    </source>
</evidence>
<keyword evidence="10" id="KW-0030">Aminoacyl-tRNA synthetase</keyword>
<evidence type="ECO:0000256" key="9">
    <source>
        <dbReference type="ARBA" id="ARBA00022917"/>
    </source>
</evidence>
<evidence type="ECO:0000256" key="5">
    <source>
        <dbReference type="ARBA" id="ARBA00022598"/>
    </source>
</evidence>
<dbReference type="Pfam" id="PF02272">
    <property type="entry name" value="DHHA1"/>
    <property type="match status" value="1"/>
</dbReference>
<organism evidence="12">
    <name type="scientific">marine sediment metagenome</name>
    <dbReference type="NCBI Taxonomy" id="412755"/>
    <lineage>
        <taxon>unclassified sequences</taxon>
        <taxon>metagenomes</taxon>
        <taxon>ecological metagenomes</taxon>
    </lineage>
</organism>
<evidence type="ECO:0000259" key="11">
    <source>
        <dbReference type="Pfam" id="PF02272"/>
    </source>
</evidence>